<evidence type="ECO:0000256" key="13">
    <source>
        <dbReference type="ARBA" id="ARBA00031787"/>
    </source>
</evidence>
<gene>
    <name evidence="17" type="ORF">CSCA_3610</name>
</gene>
<dbReference type="InterPro" id="IPR015421">
    <property type="entry name" value="PyrdxlP-dep_Trfase_major"/>
</dbReference>
<dbReference type="InterPro" id="IPR015422">
    <property type="entry name" value="PyrdxlP-dep_Trfase_small"/>
</dbReference>
<dbReference type="GO" id="GO:0047298">
    <property type="term" value="F:(S)-3-amino-2-methylpropionate transaminase activity"/>
    <property type="evidence" value="ECO:0007669"/>
    <property type="project" value="UniProtKB-EC"/>
</dbReference>
<dbReference type="GO" id="GO:0034386">
    <property type="term" value="F:4-aminobutyrate:2-oxoglutarate transaminase activity"/>
    <property type="evidence" value="ECO:0007669"/>
    <property type="project" value="UniProtKB-EC"/>
</dbReference>
<dbReference type="PIRSF" id="PIRSF000521">
    <property type="entry name" value="Transaminase_4ab_Lys_Orn"/>
    <property type="match status" value="1"/>
</dbReference>
<sequence length="454" mass="49273">MTLGNELPKIITKTVPGPKGQDIIDRRSVACAKAIGCSYPAVMAKAEGAMFQDPDGNVFLDWVGGVGVTNLGYSNPEVIKAIQEQAGKFCHAMFNIYSHEGYVKLAEKLNKIVPVKGDIRNTMFVCSGSEANENAVKIAKAYTGRPNIIVFSGAFHGRTNYTMAMTAKKGYAIAQGPFPDGVYRAEFPYLYRAPKKMTEAEAIDYYITRLENMFMEATPSEYCAAIVFEPVQGEGGFVPAPIEWVKAVRKICDEKGILLVADEVQTGFARSGRMFATEYWEEAGCPPDIVTMAKSIAQGVPISAVTARKEIFDKVPAGTIGGTYGGNALGCAAALKVIEIMEREDFPSKARHIGAKITERYNQWKEKYDVVGDVRGIGSMVGIEFVTDKASKTANPAIVKAIIHDAAQMGLILENAGNKGSVVRLLAPLCMTDEQTEAGLKIFEKAIMKNLDVK</sequence>
<comment type="similarity">
    <text evidence="4 16">Belongs to the class-III pyridoxal-phosphate-dependent aminotransferase family.</text>
</comment>
<keyword evidence="18" id="KW-1185">Reference proteome</keyword>
<evidence type="ECO:0000256" key="15">
    <source>
        <dbReference type="ARBA" id="ARBA00050054"/>
    </source>
</evidence>
<reference evidence="17 18" key="1">
    <citation type="journal article" date="2015" name="J. Biotechnol.">
        <title>Complete genome sequence of a malodorant-producing acetogen, Clostridium scatologenes ATCC 25775(T).</title>
        <authorList>
            <person name="Zhu Z."/>
            <person name="Guo T."/>
            <person name="Zheng H."/>
            <person name="Song T."/>
            <person name="Ouyang P."/>
            <person name="Xie J."/>
        </authorList>
    </citation>
    <scope>NUCLEOTIDE SEQUENCE [LARGE SCALE GENOMIC DNA]</scope>
    <source>
        <strain evidence="17 18">ATCC 25775</strain>
    </source>
</reference>
<comment type="catalytic activity">
    <reaction evidence="14">
        <text>4-aminobutanoate + 2-oxoglutarate = succinate semialdehyde + L-glutamate</text>
        <dbReference type="Rhea" id="RHEA:23352"/>
        <dbReference type="ChEBI" id="CHEBI:16810"/>
        <dbReference type="ChEBI" id="CHEBI:29985"/>
        <dbReference type="ChEBI" id="CHEBI:57706"/>
        <dbReference type="ChEBI" id="CHEBI:59888"/>
        <dbReference type="EC" id="2.6.1.19"/>
    </reaction>
</comment>
<dbReference type="FunFam" id="3.40.640.10:FF:000013">
    <property type="entry name" value="4-aminobutyrate aminotransferase"/>
    <property type="match status" value="1"/>
</dbReference>
<dbReference type="PANTHER" id="PTHR11986:SF58">
    <property type="entry name" value="LEUCINE_METHIONINE RACEMASE"/>
    <property type="match status" value="1"/>
</dbReference>
<evidence type="ECO:0000256" key="8">
    <source>
        <dbReference type="ARBA" id="ARBA00022679"/>
    </source>
</evidence>
<evidence type="ECO:0000256" key="1">
    <source>
        <dbReference type="ARBA" id="ARBA00001750"/>
    </source>
</evidence>
<dbReference type="EC" id="2.6.1.19" evidence="6"/>
<dbReference type="InterPro" id="IPR005814">
    <property type="entry name" value="Aminotrans_3"/>
</dbReference>
<keyword evidence="8" id="KW-0808">Transferase</keyword>
<evidence type="ECO:0000256" key="2">
    <source>
        <dbReference type="ARBA" id="ARBA00001933"/>
    </source>
</evidence>
<name>A0A0E3JQ56_CLOSL</name>
<keyword evidence="9 16" id="KW-0663">Pyridoxal phosphate</keyword>
<dbReference type="GO" id="GO:0030170">
    <property type="term" value="F:pyridoxal phosphate binding"/>
    <property type="evidence" value="ECO:0007669"/>
    <property type="project" value="InterPro"/>
</dbReference>
<dbReference type="STRING" id="1548.CSCA_3610"/>
<evidence type="ECO:0000313" key="17">
    <source>
        <dbReference type="EMBL" id="AKA70735.1"/>
    </source>
</evidence>
<dbReference type="KEGG" id="csq:CSCA_3610"/>
<evidence type="ECO:0000256" key="14">
    <source>
        <dbReference type="ARBA" id="ARBA00048021"/>
    </source>
</evidence>
<proteinExistence type="inferred from homology"/>
<dbReference type="EC" id="2.6.1.22" evidence="5"/>
<comment type="cofactor">
    <cofactor evidence="2">
        <name>pyridoxal 5'-phosphate</name>
        <dbReference type="ChEBI" id="CHEBI:597326"/>
    </cofactor>
</comment>
<dbReference type="AlphaFoldDB" id="A0A0E3JQ56"/>
<dbReference type="GO" id="GO:0042802">
    <property type="term" value="F:identical protein binding"/>
    <property type="evidence" value="ECO:0007669"/>
    <property type="project" value="TreeGrafter"/>
</dbReference>
<accession>A0A0E3JQ56</accession>
<evidence type="ECO:0000256" key="7">
    <source>
        <dbReference type="ARBA" id="ARBA00022576"/>
    </source>
</evidence>
<dbReference type="EMBL" id="CP009933">
    <property type="protein sequence ID" value="AKA70735.1"/>
    <property type="molecule type" value="Genomic_DNA"/>
</dbReference>
<dbReference type="SUPFAM" id="SSF53383">
    <property type="entry name" value="PLP-dependent transferases"/>
    <property type="match status" value="1"/>
</dbReference>
<evidence type="ECO:0000256" key="4">
    <source>
        <dbReference type="ARBA" id="ARBA00008954"/>
    </source>
</evidence>
<dbReference type="Gene3D" id="3.90.1150.10">
    <property type="entry name" value="Aspartate Aminotransferase, domain 1"/>
    <property type="match status" value="1"/>
</dbReference>
<keyword evidence="7" id="KW-0032">Aminotransferase</keyword>
<evidence type="ECO:0000256" key="16">
    <source>
        <dbReference type="RuleBase" id="RU003560"/>
    </source>
</evidence>
<evidence type="ECO:0000256" key="6">
    <source>
        <dbReference type="ARBA" id="ARBA00012912"/>
    </source>
</evidence>
<comment type="pathway">
    <text evidence="3">Amino-acid degradation; 4-aminobutanoate degradation.</text>
</comment>
<comment type="catalytic activity">
    <reaction evidence="1">
        <text>(S)-3-amino-2-methylpropanoate + 2-oxoglutarate = 2-methyl-3-oxopropanoate + L-glutamate</text>
        <dbReference type="Rhea" id="RHEA:13993"/>
        <dbReference type="ChEBI" id="CHEBI:16810"/>
        <dbReference type="ChEBI" id="CHEBI:29985"/>
        <dbReference type="ChEBI" id="CHEBI:57700"/>
        <dbReference type="ChEBI" id="CHEBI:58655"/>
        <dbReference type="EC" id="2.6.1.22"/>
    </reaction>
</comment>
<dbReference type="InterPro" id="IPR050103">
    <property type="entry name" value="Class-III_PLP-dep_AT"/>
</dbReference>
<evidence type="ECO:0000256" key="11">
    <source>
        <dbReference type="ARBA" id="ARBA00030204"/>
    </source>
</evidence>
<dbReference type="CDD" id="cd00610">
    <property type="entry name" value="OAT_like"/>
    <property type="match status" value="1"/>
</dbReference>
<organism evidence="17 18">
    <name type="scientific">Clostridium scatologenes</name>
    <dbReference type="NCBI Taxonomy" id="1548"/>
    <lineage>
        <taxon>Bacteria</taxon>
        <taxon>Bacillati</taxon>
        <taxon>Bacillota</taxon>
        <taxon>Clostridia</taxon>
        <taxon>Eubacteriales</taxon>
        <taxon>Clostridiaceae</taxon>
        <taxon>Clostridium</taxon>
    </lineage>
</organism>
<dbReference type="Pfam" id="PF00202">
    <property type="entry name" value="Aminotran_3"/>
    <property type="match status" value="1"/>
</dbReference>
<dbReference type="HOGENOM" id="CLU_016922_10_0_9"/>
<dbReference type="RefSeq" id="WP_029160849.1">
    <property type="nucleotide sequence ID" value="NZ_CP009933.1"/>
</dbReference>
<evidence type="ECO:0000256" key="5">
    <source>
        <dbReference type="ARBA" id="ARBA00012876"/>
    </source>
</evidence>
<dbReference type="Gene3D" id="3.40.640.10">
    <property type="entry name" value="Type I PLP-dependent aspartate aminotransferase-like (Major domain)"/>
    <property type="match status" value="1"/>
</dbReference>
<dbReference type="Proteomes" id="UP000033115">
    <property type="component" value="Chromosome"/>
</dbReference>
<evidence type="ECO:0000313" key="18">
    <source>
        <dbReference type="Proteomes" id="UP000033115"/>
    </source>
</evidence>
<evidence type="ECO:0000256" key="9">
    <source>
        <dbReference type="ARBA" id="ARBA00022898"/>
    </source>
</evidence>
<dbReference type="InterPro" id="IPR015424">
    <property type="entry name" value="PyrdxlP-dep_Trfase"/>
</dbReference>
<evidence type="ECO:0000256" key="12">
    <source>
        <dbReference type="ARBA" id="ARBA00030857"/>
    </source>
</evidence>
<dbReference type="PANTHER" id="PTHR11986">
    <property type="entry name" value="AMINOTRANSFERASE CLASS III"/>
    <property type="match status" value="1"/>
</dbReference>
<evidence type="ECO:0000256" key="10">
    <source>
        <dbReference type="ARBA" id="ARBA00029760"/>
    </source>
</evidence>
<protein>
    <recommendedName>
        <fullName evidence="12">(S)-3-amino-2-methylpropionate transaminase</fullName>
        <ecNumber evidence="6">2.6.1.19</ecNumber>
        <ecNumber evidence="5">2.6.1.22</ecNumber>
    </recommendedName>
    <alternativeName>
        <fullName evidence="13">GABA aminotransferase</fullName>
    </alternativeName>
    <alternativeName>
        <fullName evidence="11">Gamma-amino-N-butyrate transaminase</fullName>
    </alternativeName>
    <alternativeName>
        <fullName evidence="15">Glutamate:succinic semialdehyde transaminase</fullName>
    </alternativeName>
    <alternativeName>
        <fullName evidence="10">L-AIBAT</fullName>
    </alternativeName>
</protein>
<evidence type="ECO:0000256" key="3">
    <source>
        <dbReference type="ARBA" id="ARBA00005176"/>
    </source>
</evidence>